<feature type="compositionally biased region" description="Gly residues" evidence="9">
    <location>
        <begin position="498"/>
        <end position="510"/>
    </location>
</feature>
<feature type="compositionally biased region" description="Basic and acidic residues" evidence="9">
    <location>
        <begin position="12"/>
        <end position="29"/>
    </location>
</feature>
<evidence type="ECO:0000256" key="4">
    <source>
        <dbReference type="ARBA" id="ARBA00022617"/>
    </source>
</evidence>
<dbReference type="GO" id="GO:0046872">
    <property type="term" value="F:metal ion binding"/>
    <property type="evidence" value="ECO:0007669"/>
    <property type="project" value="UniProtKB-KW"/>
</dbReference>
<keyword evidence="4" id="KW-0349">Heme</keyword>
<evidence type="ECO:0000256" key="5">
    <source>
        <dbReference type="ARBA" id="ARBA00022723"/>
    </source>
</evidence>
<accession>A0A0U3C2X3</accession>
<comment type="cofactor">
    <cofactor evidence="1">
        <name>[4Fe-4S] cluster</name>
        <dbReference type="ChEBI" id="CHEBI:49883"/>
    </cofactor>
</comment>
<dbReference type="EMBL" id="KU145336">
    <property type="protein sequence ID" value="ALT54467.1"/>
    <property type="molecule type" value="mRNA"/>
</dbReference>
<feature type="region of interest" description="Disordered" evidence="9">
    <location>
        <begin position="491"/>
        <end position="528"/>
    </location>
</feature>
<evidence type="ECO:0000256" key="9">
    <source>
        <dbReference type="SAM" id="MobiDB-lite"/>
    </source>
</evidence>
<comment type="similarity">
    <text evidence="2">Belongs to the nitrite and sulfite reductase 4Fe-4S domain family.</text>
</comment>
<keyword evidence="8" id="KW-0411">Iron-sulfur</keyword>
<feature type="region of interest" description="Disordered" evidence="9">
    <location>
        <begin position="1"/>
        <end position="110"/>
    </location>
</feature>
<dbReference type="InterPro" id="IPR051329">
    <property type="entry name" value="NIR_SIR_4Fe-4S"/>
</dbReference>
<evidence type="ECO:0000256" key="3">
    <source>
        <dbReference type="ARBA" id="ARBA00022485"/>
    </source>
</evidence>
<proteinExistence type="evidence at transcript level"/>
<feature type="compositionally biased region" description="Basic residues" evidence="9">
    <location>
        <begin position="343"/>
        <end position="362"/>
    </location>
</feature>
<evidence type="ECO:0000259" key="10">
    <source>
        <dbReference type="Pfam" id="PF01077"/>
    </source>
</evidence>
<dbReference type="InterPro" id="IPR045854">
    <property type="entry name" value="NO2/SO3_Rdtase_4Fe4S_sf"/>
</dbReference>
<evidence type="ECO:0000256" key="7">
    <source>
        <dbReference type="ARBA" id="ARBA00023004"/>
    </source>
</evidence>
<evidence type="ECO:0000313" key="11">
    <source>
        <dbReference type="EMBL" id="ALT54467.1"/>
    </source>
</evidence>
<evidence type="ECO:0000256" key="8">
    <source>
        <dbReference type="ARBA" id="ARBA00023014"/>
    </source>
</evidence>
<evidence type="ECO:0000256" key="6">
    <source>
        <dbReference type="ARBA" id="ARBA00023002"/>
    </source>
</evidence>
<dbReference type="GO" id="GO:0016491">
    <property type="term" value="F:oxidoreductase activity"/>
    <property type="evidence" value="ECO:0007669"/>
    <property type="project" value="UniProtKB-KW"/>
</dbReference>
<dbReference type="GO" id="GO:0051539">
    <property type="term" value="F:4 iron, 4 sulfur cluster binding"/>
    <property type="evidence" value="ECO:0007669"/>
    <property type="project" value="UniProtKB-KW"/>
</dbReference>
<keyword evidence="5" id="KW-0479">Metal-binding</keyword>
<organism evidence="11">
    <name type="scientific">Musa AAB Group</name>
    <dbReference type="NCBI Taxonomy" id="485264"/>
    <lineage>
        <taxon>Eukaryota</taxon>
        <taxon>Viridiplantae</taxon>
        <taxon>Streptophyta</taxon>
        <taxon>Embryophyta</taxon>
        <taxon>Tracheophyta</taxon>
        <taxon>Spermatophyta</taxon>
        <taxon>Magnoliopsida</taxon>
        <taxon>Liliopsida</taxon>
        <taxon>Zingiberales</taxon>
        <taxon>Musaceae</taxon>
        <taxon>Musa</taxon>
    </lineage>
</organism>
<feature type="region of interest" description="Disordered" evidence="9">
    <location>
        <begin position="290"/>
        <end position="436"/>
    </location>
</feature>
<dbReference type="SUPFAM" id="SSF56014">
    <property type="entry name" value="Nitrite and sulphite reductase 4Fe-4S domain-like"/>
    <property type="match status" value="1"/>
</dbReference>
<feature type="compositionally biased region" description="Low complexity" evidence="9">
    <location>
        <begin position="378"/>
        <end position="389"/>
    </location>
</feature>
<evidence type="ECO:0000256" key="2">
    <source>
        <dbReference type="ARBA" id="ARBA00010429"/>
    </source>
</evidence>
<keyword evidence="3" id="KW-0004">4Fe-4S</keyword>
<evidence type="ECO:0000256" key="1">
    <source>
        <dbReference type="ARBA" id="ARBA00001966"/>
    </source>
</evidence>
<feature type="domain" description="Nitrite/sulphite reductase 4Fe-4S" evidence="10">
    <location>
        <begin position="155"/>
        <end position="251"/>
    </location>
</feature>
<sequence length="555" mass="60862">MAAAVWCGSRRAVHDAAEAAQRRDHERADAVPGERGGGLRRGRLRRRDHPAELADPGRHPPRRAGHYAGPRPRWPHQPPERHGQCAQPRRKPPCRHRPPRDRRHPPLHQPALRLRHRQFPRQPRRHQLVSPPLLLPLLWRGAYSYPCVLVCVPRRPRKWNVCVVGSHDLYEHPHINDLAYMPAMKDGRFGFNLLVGGFFSPKRCAEAVPLDAWVPSDDVIPVCKAILEAYRDLGTRGNRQKTRMMWLIDELVSFSSSSLLLPDLYVHMVFHVVDVCGIATGHRSVQIGSGEKDAAGAAGEGIRRGTGAEGMGTKGLPRRPPPETARPLLRRPSHPGGPGAGVRHVRARPPRRRVRLRRAPPHRGAERHHPQRRRRARGSAAGRAAAEGEVLPGAPPADERAGGMHREPVLRAGHHRDEGEGDAGDGGGGEEGVVGASGEDALDRLPEHLRAGAGGRHRLHGVYDQGCGGEGVRGGGHLLGWENRERLASGRPAQEGGAVQGLGAGGGGHPCGALRRRPQGEGRGRRGGAARWKLRDSIVLVTRRCSVIFHSHRKR</sequence>
<dbReference type="GO" id="GO:0020037">
    <property type="term" value="F:heme binding"/>
    <property type="evidence" value="ECO:0007669"/>
    <property type="project" value="InterPro"/>
</dbReference>
<gene>
    <name evidence="11" type="primary">NiR4</name>
</gene>
<dbReference type="Gene3D" id="3.30.413.10">
    <property type="entry name" value="Sulfite Reductase Hemoprotein, domain 1"/>
    <property type="match status" value="1"/>
</dbReference>
<feature type="compositionally biased region" description="Basic and acidic residues" evidence="9">
    <location>
        <begin position="49"/>
        <end position="58"/>
    </location>
</feature>
<feature type="compositionally biased region" description="Basic residues" evidence="9">
    <location>
        <begin position="88"/>
        <end position="106"/>
    </location>
</feature>
<dbReference type="PANTHER" id="PTHR32439">
    <property type="entry name" value="FERREDOXIN--NITRITE REDUCTASE, CHLOROPLASTIC"/>
    <property type="match status" value="1"/>
</dbReference>
<dbReference type="InterPro" id="IPR006067">
    <property type="entry name" value="NO2/SO3_Rdtase_4Fe4S_dom"/>
</dbReference>
<reference evidence="11" key="1">
    <citation type="submission" date="2015-11" db="EMBL/GenBank/DDBJ databases">
        <title>Gene cloning of Nitrite reductase (MuNiR) from the cultivar banana (Musa spp., AAB group) Fuzhoufenjiao No.1.</title>
        <authorList>
            <person name="Mao Y."/>
            <person name="Lai Z."/>
        </authorList>
    </citation>
    <scope>NUCLEOTIDE SEQUENCE</scope>
</reference>
<feature type="compositionally biased region" description="Basic and acidic residues" evidence="9">
    <location>
        <begin position="397"/>
        <end position="409"/>
    </location>
</feature>
<dbReference type="AlphaFoldDB" id="A0A0U3C2X3"/>
<keyword evidence="7" id="KW-0408">Iron</keyword>
<name>A0A0U3C2X3_MUSPR</name>
<dbReference type="Pfam" id="PF01077">
    <property type="entry name" value="NIR_SIR"/>
    <property type="match status" value="1"/>
</dbReference>
<dbReference type="PANTHER" id="PTHR32439:SF0">
    <property type="entry name" value="FERREDOXIN--NITRITE REDUCTASE, CHLOROPLASTIC"/>
    <property type="match status" value="1"/>
</dbReference>
<protein>
    <submittedName>
        <fullName evidence="11">Nitrite reductase 4</fullName>
    </submittedName>
</protein>
<feature type="compositionally biased region" description="Basic residues" evidence="9">
    <location>
        <begin position="38"/>
        <end position="48"/>
    </location>
</feature>
<keyword evidence="6" id="KW-0560">Oxidoreductase</keyword>